<keyword evidence="1" id="KW-0472">Membrane</keyword>
<dbReference type="InterPro" id="IPR017195">
    <property type="entry name" value="ABC_thiamin-permease_prd"/>
</dbReference>
<evidence type="ECO:0000256" key="1">
    <source>
        <dbReference type="SAM" id="Phobius"/>
    </source>
</evidence>
<dbReference type="RefSeq" id="WP_035928249.1">
    <property type="nucleotide sequence ID" value="NZ_JSUH01000011.1"/>
</dbReference>
<dbReference type="EMBL" id="JSUH01000011">
    <property type="protein sequence ID" value="KHD96966.1"/>
    <property type="molecule type" value="Genomic_DNA"/>
</dbReference>
<feature type="transmembrane region" description="Helical" evidence="1">
    <location>
        <begin position="90"/>
        <end position="112"/>
    </location>
</feature>
<comment type="caution">
    <text evidence="2">The sequence shown here is derived from an EMBL/GenBank/DDBJ whole genome shotgun (WGS) entry which is preliminary data.</text>
</comment>
<dbReference type="AlphaFoldDB" id="A0A0A6VQR0"/>
<evidence type="ECO:0000313" key="2">
    <source>
        <dbReference type="EMBL" id="KHD96966.1"/>
    </source>
</evidence>
<feature type="transmembrane region" description="Helical" evidence="1">
    <location>
        <begin position="132"/>
        <end position="152"/>
    </location>
</feature>
<keyword evidence="1" id="KW-0812">Transmembrane</keyword>
<organism evidence="2 3">
    <name type="scientific">Kocuria rosea subsp. polaris</name>
    <dbReference type="NCBI Taxonomy" id="136273"/>
    <lineage>
        <taxon>Bacteria</taxon>
        <taxon>Bacillati</taxon>
        <taxon>Actinomycetota</taxon>
        <taxon>Actinomycetes</taxon>
        <taxon>Micrococcales</taxon>
        <taxon>Micrococcaceae</taxon>
        <taxon>Kocuria</taxon>
    </lineage>
</organism>
<proteinExistence type="predicted"/>
<reference evidence="2 3" key="1">
    <citation type="journal article" date="2003" name="Int. J. Syst. Evol. Microbiol.">
        <title>Kocuria polaris sp. nov., an orange-pigmented psychrophilic bacterium isolated from an Antarctic cyanobacterial mat sample.</title>
        <authorList>
            <person name="Reddy G.S."/>
            <person name="Prakash J.S."/>
            <person name="Prabahar V."/>
            <person name="Matsumoto G.I."/>
            <person name="Stackebrandt E."/>
            <person name="Shivaji S."/>
        </authorList>
    </citation>
    <scope>NUCLEOTIDE SEQUENCE [LARGE SCALE GENOMIC DNA]</scope>
    <source>
        <strain evidence="2 3">CMS 76or</strain>
    </source>
</reference>
<feature type="transmembrane region" description="Helical" evidence="1">
    <location>
        <begin position="21"/>
        <end position="42"/>
    </location>
</feature>
<dbReference type="Pfam" id="PF09819">
    <property type="entry name" value="ABC_cobalt"/>
    <property type="match status" value="1"/>
</dbReference>
<dbReference type="Proteomes" id="UP000030466">
    <property type="component" value="Unassembled WGS sequence"/>
</dbReference>
<keyword evidence="3" id="KW-1185">Reference proteome</keyword>
<dbReference type="PIRSF" id="PIRSF037394">
    <property type="entry name" value="ABC_thiamine-permease_YkoE_prd"/>
    <property type="match status" value="1"/>
</dbReference>
<keyword evidence="1" id="KW-1133">Transmembrane helix</keyword>
<feature type="transmembrane region" description="Helical" evidence="1">
    <location>
        <begin position="164"/>
        <end position="186"/>
    </location>
</feature>
<accession>A0A0A6VQR0</accession>
<feature type="transmembrane region" description="Helical" evidence="1">
    <location>
        <begin position="54"/>
        <end position="78"/>
    </location>
</feature>
<sequence length="206" mass="21334">MNTTTHRPARRPGTSRASSWRVVDIVVAAVLAAVCAVVFWAWSNLLYPVVGTAAVAYPPAVGLIAGGWLVAGVLGGLIIRKPGAALFCELLAAVIESFLGTHFGLLVVLSGLVQGIGAELAFAAFRYRRFDALAAAVAGAVSGIFLGVHENIVYNYEWALSHQVVYVVLAAVSGAVLAGLLMQAVVRALAATGVLQGLASGRAVRR</sequence>
<dbReference type="GeneID" id="64346313"/>
<evidence type="ECO:0000313" key="3">
    <source>
        <dbReference type="Proteomes" id="UP000030466"/>
    </source>
</evidence>
<gene>
    <name evidence="2" type="ORF">GY22_12675</name>
</gene>
<protein>
    <submittedName>
        <fullName evidence="2">Membrane protein</fullName>
    </submittedName>
</protein>
<name>A0A0A6VQR0_KOCRO</name>